<evidence type="ECO:0000313" key="3">
    <source>
        <dbReference type="Proteomes" id="UP000001611"/>
    </source>
</evidence>
<name>G2X2Y2_VERDV</name>
<dbReference type="EMBL" id="DS572701">
    <property type="protein sequence ID" value="EGY22738.1"/>
    <property type="molecule type" value="Genomic_DNA"/>
</dbReference>
<organism evidence="2 3">
    <name type="scientific">Verticillium dahliae (strain VdLs.17 / ATCC MYA-4575 / FGSC 10137)</name>
    <name type="common">Verticillium wilt</name>
    <dbReference type="NCBI Taxonomy" id="498257"/>
    <lineage>
        <taxon>Eukaryota</taxon>
        <taxon>Fungi</taxon>
        <taxon>Dikarya</taxon>
        <taxon>Ascomycota</taxon>
        <taxon>Pezizomycotina</taxon>
        <taxon>Sordariomycetes</taxon>
        <taxon>Hypocreomycetidae</taxon>
        <taxon>Glomerellales</taxon>
        <taxon>Plectosphaerellaceae</taxon>
        <taxon>Verticillium</taxon>
    </lineage>
</organism>
<dbReference type="HOGENOM" id="CLU_2172969_0_0_1"/>
<proteinExistence type="predicted"/>
<dbReference type="OrthoDB" id="10338182at2759"/>
<sequence length="111" mass="12185">MLFRAATPFSIPSPPPHHEAEAMAFFLEKSQPRHGPCSAGRQESVKKPTHRTFSTRPHQASRDDDQGEKPPLMTQQSHEAVLQNPRRTSPIPACLGRATSCSGLQGKACSR</sequence>
<feature type="region of interest" description="Disordered" evidence="1">
    <location>
        <begin position="29"/>
        <end position="111"/>
    </location>
</feature>
<reference evidence="2 3" key="1">
    <citation type="submission" date="2008-03" db="EMBL/GenBank/DDBJ databases">
        <title>The Genome Sequence of Verticillium dahliae VdLs.17.</title>
        <authorList>
            <consortium name="The Broad Institute Genome Sequencing Platform"/>
            <person name="Ma L.-J.J."/>
            <person name="Klosterman S.J."/>
            <person name="Subbarao K."/>
            <person name="Dobinson K."/>
            <person name="Veronese P."/>
            <person name="Kang S."/>
            <person name="Gold S.E."/>
            <person name="Young S."/>
            <person name="Jaffe D."/>
            <person name="Gnerre S."/>
            <person name="Berlin A."/>
            <person name="Heiman D."/>
            <person name="Hepburn T."/>
            <person name="Sykes S."/>
            <person name="Alvarado L."/>
            <person name="Kodira C.D."/>
            <person name="Lander E."/>
            <person name="Galagan J."/>
            <person name="Nusbaum C."/>
            <person name="Birren B."/>
        </authorList>
    </citation>
    <scope>NUCLEOTIDE SEQUENCE [LARGE SCALE GENOMIC DNA]</scope>
    <source>
        <strain evidence="3">VdLs.17 / ATCC MYA-4575 / FGSC 10137</strain>
    </source>
</reference>
<dbReference type="KEGG" id="vda:VDAG_04176"/>
<gene>
    <name evidence="2" type="ORF">VDAG_04176</name>
</gene>
<accession>G2X2Y2</accession>
<dbReference type="RefSeq" id="XP_009648918.1">
    <property type="nucleotide sequence ID" value="XM_009650623.1"/>
</dbReference>
<protein>
    <submittedName>
        <fullName evidence="2">Uncharacterized protein</fullName>
    </submittedName>
</protein>
<dbReference type="OMA" id="MPFSIPP"/>
<evidence type="ECO:0000313" key="2">
    <source>
        <dbReference type="EMBL" id="EGY22738.1"/>
    </source>
</evidence>
<dbReference type="eggNOG" id="ENOG502T5JM">
    <property type="taxonomic scope" value="Eukaryota"/>
</dbReference>
<dbReference type="AlphaFoldDB" id="G2X2Y2"/>
<keyword evidence="3" id="KW-1185">Reference proteome</keyword>
<evidence type="ECO:0000256" key="1">
    <source>
        <dbReference type="SAM" id="MobiDB-lite"/>
    </source>
</evidence>
<dbReference type="Proteomes" id="UP000001611">
    <property type="component" value="Chromosome 1"/>
</dbReference>
<dbReference type="InParanoid" id="G2X2Y2"/>
<dbReference type="GeneID" id="20705639"/>